<evidence type="ECO:0000313" key="1">
    <source>
        <dbReference type="EMBL" id="WHX49538.1"/>
    </source>
</evidence>
<dbReference type="EMBL" id="CP126084">
    <property type="protein sequence ID" value="WHX49538.1"/>
    <property type="molecule type" value="Genomic_DNA"/>
</dbReference>
<dbReference type="Proteomes" id="UP001177943">
    <property type="component" value="Chromosome"/>
</dbReference>
<evidence type="ECO:0000313" key="2">
    <source>
        <dbReference type="Proteomes" id="UP001177943"/>
    </source>
</evidence>
<protein>
    <submittedName>
        <fullName evidence="1">Uncharacterized protein</fullName>
    </submittedName>
</protein>
<accession>A0AA95KU32</accession>
<name>A0AA95KU32_9BACL</name>
<organism evidence="1 2">
    <name type="scientific">Paenibacillus woosongensis</name>
    <dbReference type="NCBI Taxonomy" id="307580"/>
    <lineage>
        <taxon>Bacteria</taxon>
        <taxon>Bacillati</taxon>
        <taxon>Bacillota</taxon>
        <taxon>Bacilli</taxon>
        <taxon>Bacillales</taxon>
        <taxon>Paenibacillaceae</taxon>
        <taxon>Paenibacillus</taxon>
    </lineage>
</organism>
<dbReference type="KEGG" id="pwn:QNH46_02280"/>
<gene>
    <name evidence="1" type="ORF">QNH46_02280</name>
</gene>
<reference evidence="1" key="1">
    <citation type="submission" date="2023-05" db="EMBL/GenBank/DDBJ databases">
        <title>Comparative genomics of Bacillaceae isolates and their secondary metabolite potential.</title>
        <authorList>
            <person name="Song L."/>
            <person name="Nielsen L.J."/>
            <person name="Mohite O."/>
            <person name="Xu X."/>
            <person name="Weber T."/>
            <person name="Kovacs A.T."/>
        </authorList>
    </citation>
    <scope>NUCLEOTIDE SEQUENCE</scope>
    <source>
        <strain evidence="1">B2_4</strain>
    </source>
</reference>
<sequence>MNLSVRKASLQVDDYLDLLNLATRLGDVKWQKEILRKLEYMRHTMAEMNH</sequence>
<dbReference type="AlphaFoldDB" id="A0AA95KU32"/>
<proteinExistence type="predicted"/>
<dbReference type="RefSeq" id="WP_283926736.1">
    <property type="nucleotide sequence ID" value="NZ_CP126084.1"/>
</dbReference>